<dbReference type="InterPro" id="IPR042229">
    <property type="entry name" value="Listeria/Bacterioides_rpt_sf"/>
</dbReference>
<feature type="domain" description="SLH" evidence="5">
    <location>
        <begin position="1716"/>
        <end position="1774"/>
    </location>
</feature>
<dbReference type="InterPro" id="IPR044060">
    <property type="entry name" value="Bacterial_rp_domain"/>
</dbReference>
<dbReference type="PANTHER" id="PTHR43308">
    <property type="entry name" value="OUTER MEMBRANE PROTEIN ALPHA-RELATED"/>
    <property type="match status" value="1"/>
</dbReference>
<feature type="coiled-coil region" evidence="3">
    <location>
        <begin position="1405"/>
        <end position="1432"/>
    </location>
</feature>
<dbReference type="Proteomes" id="UP000616608">
    <property type="component" value="Unassembled WGS sequence"/>
</dbReference>
<dbReference type="GO" id="GO:0030313">
    <property type="term" value="C:cell envelope"/>
    <property type="evidence" value="ECO:0007669"/>
    <property type="project" value="UniProtKB-SubCell"/>
</dbReference>
<dbReference type="NCBIfam" id="TIGR02543">
    <property type="entry name" value="List_Bact_rpt"/>
    <property type="match status" value="1"/>
</dbReference>
<feature type="chain" id="PRO_5037712797" description="SLH domain-containing protein" evidence="4">
    <location>
        <begin position="32"/>
        <end position="1774"/>
    </location>
</feature>
<evidence type="ECO:0000313" key="7">
    <source>
        <dbReference type="Proteomes" id="UP000616608"/>
    </source>
</evidence>
<keyword evidence="3" id="KW-0175">Coiled coil</keyword>
<comment type="subcellular location">
    <subcellularLocation>
        <location evidence="1">Cell envelope</location>
    </subcellularLocation>
</comment>
<dbReference type="InterPro" id="IPR001119">
    <property type="entry name" value="SLH_dom"/>
</dbReference>
<dbReference type="Pfam" id="PF18998">
    <property type="entry name" value="Flg_new_2"/>
    <property type="match status" value="1"/>
</dbReference>
<evidence type="ECO:0000256" key="3">
    <source>
        <dbReference type="SAM" id="Coils"/>
    </source>
</evidence>
<organism evidence="6 7">
    <name type="scientific">Lysinibacillus alkalisoli</name>
    <dbReference type="NCBI Taxonomy" id="1911548"/>
    <lineage>
        <taxon>Bacteria</taxon>
        <taxon>Bacillati</taxon>
        <taxon>Bacillota</taxon>
        <taxon>Bacilli</taxon>
        <taxon>Bacillales</taxon>
        <taxon>Bacillaceae</taxon>
        <taxon>Lysinibacillus</taxon>
    </lineage>
</organism>
<dbReference type="Pfam" id="PF09479">
    <property type="entry name" value="Flg_new"/>
    <property type="match status" value="1"/>
</dbReference>
<feature type="signal peptide" evidence="4">
    <location>
        <begin position="1"/>
        <end position="31"/>
    </location>
</feature>
<keyword evidence="2 4" id="KW-0732">Signal</keyword>
<comment type="caution">
    <text evidence="6">The sequence shown here is derived from an EMBL/GenBank/DDBJ whole genome shotgun (WGS) entry which is preliminary data.</text>
</comment>
<feature type="domain" description="SLH" evidence="5">
    <location>
        <begin position="1596"/>
        <end position="1652"/>
    </location>
</feature>
<dbReference type="Pfam" id="PF00395">
    <property type="entry name" value="SLH"/>
    <property type="match status" value="3"/>
</dbReference>
<accession>A0A917D810</accession>
<evidence type="ECO:0000313" key="6">
    <source>
        <dbReference type="EMBL" id="GGG12263.1"/>
    </source>
</evidence>
<gene>
    <name evidence="6" type="ORF">GCM10007425_03250</name>
</gene>
<dbReference type="InterPro" id="IPR013378">
    <property type="entry name" value="InlB-like_B-rpt"/>
</dbReference>
<dbReference type="InterPro" id="IPR051465">
    <property type="entry name" value="Cell_Envelope_Struct_Comp"/>
</dbReference>
<keyword evidence="7" id="KW-1185">Reference proteome</keyword>
<dbReference type="Gene3D" id="2.60.40.4270">
    <property type="entry name" value="Listeria-Bacteroides repeat domain"/>
    <property type="match status" value="1"/>
</dbReference>
<proteinExistence type="predicted"/>
<evidence type="ECO:0000256" key="1">
    <source>
        <dbReference type="ARBA" id="ARBA00004196"/>
    </source>
</evidence>
<reference evidence="6" key="1">
    <citation type="journal article" date="2014" name="Int. J. Syst. Evol. Microbiol.">
        <title>Complete genome sequence of Corynebacterium casei LMG S-19264T (=DSM 44701T), isolated from a smear-ripened cheese.</title>
        <authorList>
            <consortium name="US DOE Joint Genome Institute (JGI-PGF)"/>
            <person name="Walter F."/>
            <person name="Albersmeier A."/>
            <person name="Kalinowski J."/>
            <person name="Ruckert C."/>
        </authorList>
    </citation>
    <scope>NUCLEOTIDE SEQUENCE</scope>
    <source>
        <strain evidence="6">CGMCC 1.15760</strain>
    </source>
</reference>
<protein>
    <recommendedName>
        <fullName evidence="5">SLH domain-containing protein</fullName>
    </recommendedName>
</protein>
<name>A0A917D810_9BACI</name>
<reference evidence="6" key="2">
    <citation type="submission" date="2020-09" db="EMBL/GenBank/DDBJ databases">
        <authorList>
            <person name="Sun Q."/>
            <person name="Zhou Y."/>
        </authorList>
    </citation>
    <scope>NUCLEOTIDE SEQUENCE</scope>
    <source>
        <strain evidence="6">CGMCC 1.15760</strain>
    </source>
</reference>
<dbReference type="EMBL" id="BMJT01000001">
    <property type="protein sequence ID" value="GGG12263.1"/>
    <property type="molecule type" value="Genomic_DNA"/>
</dbReference>
<sequence length="1774" mass="199180">MKNIIKKILTLLTIILVLFSSIPTFWLTANATDTTNTVTVEKGNSDEAKAKYSYSLNNSSPNADNIKKLHEFPHKYSLDTSEKSGSYYIFLESFDYSNYVFKGWKINNDKIVLEYDAFKKEGLFGEGYTEGSKFGSYINNKRMPEKAATKNYFLNGIESELYLNIANGKTAKSVEIEPVFEKISDIQTNYQLTIQQSDNGKVRLDKLEDETWVLRALPDDGYVFKGWQKNDEIELNKEENLQVTLESDTTYKPIFSAPEVTFEYRDGFNVVQTSGNESTWKGNLFSVPAMVGERALFKIPITITSAKAVIGNYNFEIYEGTKTTGKPLATYQHTSIEQPKEDILVNILVDPVPAAKEFTVVGKVNDGDIVTKTYNIDFPAIEQKELTYLTTPNDKFLSNVATLDPGPNIYDVATFLDEATGKRSVYAAALGGVLELQGLEFTYMPGLDLKTGDNEGSAGLVLGIGGTKDHLLAFVQDSEKSGVSTLLSYAIYEYTKELGEWRKVQGSEIIKDSLKPKSTTAYITNKNEIWTDRAHWNGEQWQEHGYDFSAFKKLDGTIAYASGKGVVYFYENNEWKEIKLNLNTTNIPNLQNITTKGELLIHINQQDYKVGKDGTVEKLPEIRNQITTNIYNRTSMDSNGDLYAFPSTRKYTAVGTSGYTGNSIYKYDEAQKKWVYQHVEAFTAPNDFTPEHADYLTKKVRPNGVETIYILQDNMNLFVGQGGAIYADFGSSTIKFNSSGGTPVGAITGNVGTDIPMITTPTKAGEYFAGWYSDAALTKPYHFDFMPAKDITLYAKWTTSTIDLSKEMAEAVAALEAYAKQFKSYQYEGDNYQKVLAARDAGIKAIQAVTTSKGDITNALNQAKKAIEAIPKKNTVTVAVTMEKFTLGQGYIIEPMLVTVPKYTPASKVITDLLKKKYPEIEQPWKMTGKVEDTFYLSHVYDTDYDYSNFPEYVKKAAAERGGDFTLERKKDWLGEFDFYNMSGWMYAINNNFPGVGAAAWTLEDRQVMRWQYTVFGYGADLNADNSEWGTASLINTARKDDLIWRIAEINAMENKATFLTEGDNQKHYDEAMKVLQVMDTPQKELDRLLQALGGEETEEEVPATMPNEAKVVNDAIKALPTVITLKDKNTIEQIRANYDALDDVMKQWIWKDEVATLTAAEKKIANLLAPIQAVETLINKLPAIAQITLQHESQIMEAYQQYYELTIEQQNYVKNIEQLFSVHAKLQDLKGATTDIAVQNVIKQIDLLPSVSTITVSDENILNMVKVAYDSLTTQQQQLVTNGSTLQSLLTKMKELKSQAYLAVVKEIDALPTVTHITLAQRTQIKTIREKYLRLSSSDRAQVTNISKLEEAEFHISKIEMNIRFIMEEINQLPAVDAIKMEHESLVITLRKAYEELHKDDQTFVTNIDKLKAVEQRLKELQENNENIPKEFEEGITTSTGIEKAEVDHKQKTLQITATSSELLLSAELLATTMQQKMKKIVIDSEQGKLTIPLTVIKNSLGKNSKVKVNYQQQTKFNMDVTLQEVLSNGIKRDVVVSKGYVTLEIPLANMQPNNKRSFVLLQDGEQGIEAIPHHIGKDTVTVYLKQSKQLIVSQQGVSFADIKGLGSAGDIESLAMRHIVTGNGGKFEPNHSITRAQFAAMIARALNLIPLEETYYPDVKGAWYEDAVQALYEADITQSPGNFNPGQAITRQQAAAIIYRALHYVDYEADDTRASKYQDQHKIDQQYTKAIQTLQAEGIMNGKPDGSFAPGSNLTRAQMAQIIHRMLNKVEM</sequence>
<evidence type="ECO:0000259" key="5">
    <source>
        <dbReference type="PROSITE" id="PS51272"/>
    </source>
</evidence>
<evidence type="ECO:0000256" key="2">
    <source>
        <dbReference type="ARBA" id="ARBA00022729"/>
    </source>
</evidence>
<dbReference type="RefSeq" id="WP_188613264.1">
    <property type="nucleotide sequence ID" value="NZ_BMJT01000001.1"/>
</dbReference>
<dbReference type="PROSITE" id="PS51272">
    <property type="entry name" value="SLH"/>
    <property type="match status" value="3"/>
</dbReference>
<feature type="domain" description="SLH" evidence="5">
    <location>
        <begin position="1653"/>
        <end position="1714"/>
    </location>
</feature>
<evidence type="ECO:0000256" key="4">
    <source>
        <dbReference type="SAM" id="SignalP"/>
    </source>
</evidence>